<evidence type="ECO:0000256" key="1">
    <source>
        <dbReference type="ARBA" id="ARBA00022679"/>
    </source>
</evidence>
<comment type="caution">
    <text evidence="5">The sequence shown here is derived from an EMBL/GenBank/DDBJ whole genome shotgun (WGS) entry which is preliminary data.</text>
</comment>
<gene>
    <name evidence="5" type="ORF">OUY24_34430</name>
</gene>
<evidence type="ECO:0000313" key="6">
    <source>
        <dbReference type="Proteomes" id="UP001212498"/>
    </source>
</evidence>
<feature type="domain" description="Beta-ketoacyl-[acyl-carrier-protein] synthase III N-terminal" evidence="4">
    <location>
        <begin position="115"/>
        <end position="188"/>
    </location>
</feature>
<keyword evidence="1" id="KW-0808">Transferase</keyword>
<feature type="domain" description="Beta-ketoacyl-[acyl-carrier-protein] synthase III C-terminal" evidence="3">
    <location>
        <begin position="245"/>
        <end position="333"/>
    </location>
</feature>
<dbReference type="EMBL" id="JAPNUD010000153">
    <property type="protein sequence ID" value="MDA0645747.1"/>
    <property type="molecule type" value="Genomic_DNA"/>
</dbReference>
<dbReference type="Pfam" id="PF08545">
    <property type="entry name" value="ACP_syn_III"/>
    <property type="match status" value="1"/>
</dbReference>
<dbReference type="PANTHER" id="PTHR34069:SF3">
    <property type="entry name" value="ACYL-COA:ACYL-COA ALKYLTRANSFERASE"/>
    <property type="match status" value="1"/>
</dbReference>
<evidence type="ECO:0000256" key="2">
    <source>
        <dbReference type="ARBA" id="ARBA00023315"/>
    </source>
</evidence>
<dbReference type="Proteomes" id="UP001212498">
    <property type="component" value="Unassembled WGS sequence"/>
</dbReference>
<dbReference type="Pfam" id="PF08541">
    <property type="entry name" value="ACP_syn_III_C"/>
    <property type="match status" value="1"/>
</dbReference>
<dbReference type="PANTHER" id="PTHR34069">
    <property type="entry name" value="3-OXOACYL-[ACYL-CARRIER-PROTEIN] SYNTHASE 3"/>
    <property type="match status" value="1"/>
</dbReference>
<evidence type="ECO:0000313" key="5">
    <source>
        <dbReference type="EMBL" id="MDA0645747.1"/>
    </source>
</evidence>
<dbReference type="InterPro" id="IPR013751">
    <property type="entry name" value="ACP_syn_III_N"/>
</dbReference>
<dbReference type="NCBIfam" id="NF005308">
    <property type="entry name" value="PRK06840.1"/>
    <property type="match status" value="1"/>
</dbReference>
<keyword evidence="2" id="KW-0012">Acyltransferase</keyword>
<name>A0ABT4T8A2_9ACTN</name>
<organism evidence="5 6">
    <name type="scientific">Nonomuraea ferruginea</name>
    <dbReference type="NCBI Taxonomy" id="46174"/>
    <lineage>
        <taxon>Bacteria</taxon>
        <taxon>Bacillati</taxon>
        <taxon>Actinomycetota</taxon>
        <taxon>Actinomycetes</taxon>
        <taxon>Streptosporangiales</taxon>
        <taxon>Streptosporangiaceae</taxon>
        <taxon>Nonomuraea</taxon>
    </lineage>
</organism>
<evidence type="ECO:0000259" key="3">
    <source>
        <dbReference type="Pfam" id="PF08541"/>
    </source>
</evidence>
<sequence length="343" mass="36780">MSVRIAGTASYLPRHRMTATEISALSGIPEDVIVERFGLSGKHIAPPGEHVTDMAAKAGAQVLAETGTDPADVDAVVYFGSTWKDHAVWQAAPRIAHLLGTHRAFALELDYVSCGTPVAFRVCRDLMVAEPHLRRVLAVAASRESYLLDYTNNRSRFAFNFGDGAAAALLTRDGGVAELLESEMITDGSFSHQVRVPAGGSVEPASEHTVRNGRHLIDVSDPASMKEGLDRVSLPNFVRVAEGALKRSGLGLHDVAQLCVLHMKRSMHDGLLAALGLPADRALYLDDTGHMSGVDPLLALDRAARTGRLNPDDIVLLLAAGTGYTWAATALRWNRRGPVGVNR</sequence>
<reference evidence="5 6" key="1">
    <citation type="submission" date="2022-11" db="EMBL/GenBank/DDBJ databases">
        <title>Nonomuraea corallina sp. nov., a new species of the genus Nonomuraea isolated from sea side sediment in Thai sea.</title>
        <authorList>
            <person name="Ngamcharungchit C."/>
            <person name="Matsumoto A."/>
            <person name="Suriyachadkun C."/>
            <person name="Panbangred W."/>
            <person name="Inahashi Y."/>
            <person name="Intra B."/>
        </authorList>
    </citation>
    <scope>NUCLEOTIDE SEQUENCE [LARGE SCALE GENOMIC DNA]</scope>
    <source>
        <strain evidence="5 6">DSM 43553</strain>
    </source>
</reference>
<accession>A0ABT4T8A2</accession>
<dbReference type="SUPFAM" id="SSF53901">
    <property type="entry name" value="Thiolase-like"/>
    <property type="match status" value="1"/>
</dbReference>
<dbReference type="RefSeq" id="WP_271279287.1">
    <property type="nucleotide sequence ID" value="NZ_BAABFD010000026.1"/>
</dbReference>
<keyword evidence="6" id="KW-1185">Reference proteome</keyword>
<evidence type="ECO:0000259" key="4">
    <source>
        <dbReference type="Pfam" id="PF08545"/>
    </source>
</evidence>
<dbReference type="InterPro" id="IPR016039">
    <property type="entry name" value="Thiolase-like"/>
</dbReference>
<dbReference type="InterPro" id="IPR013747">
    <property type="entry name" value="ACP_syn_III_C"/>
</dbReference>
<proteinExistence type="predicted"/>
<protein>
    <submittedName>
        <fullName evidence="5">3-oxoacyl-ACP synthase</fullName>
    </submittedName>
</protein>
<dbReference type="Gene3D" id="3.40.47.10">
    <property type="match status" value="2"/>
</dbReference>